<dbReference type="SUPFAM" id="SSF110857">
    <property type="entry name" value="Gamma-glutamyl cyclotransferase-like"/>
    <property type="match status" value="1"/>
</dbReference>
<dbReference type="Gene3D" id="3.10.490.10">
    <property type="entry name" value="Gamma-glutamyl cyclotransferase-like"/>
    <property type="match status" value="1"/>
</dbReference>
<dbReference type="Proteomes" id="UP001552594">
    <property type="component" value="Unassembled WGS sequence"/>
</dbReference>
<reference evidence="3 4" key="1">
    <citation type="submission" date="2024-06" db="EMBL/GenBank/DDBJ databases">
        <title>The Natural Products Discovery Center: Release of the First 8490 Sequenced Strains for Exploring Actinobacteria Biosynthetic Diversity.</title>
        <authorList>
            <person name="Kalkreuter E."/>
            <person name="Kautsar S.A."/>
            <person name="Yang D."/>
            <person name="Bader C.D."/>
            <person name="Teijaro C.N."/>
            <person name="Fluegel L."/>
            <person name="Davis C.M."/>
            <person name="Simpson J.R."/>
            <person name="Lauterbach L."/>
            <person name="Steele A.D."/>
            <person name="Gui C."/>
            <person name="Meng S."/>
            <person name="Li G."/>
            <person name="Viehrig K."/>
            <person name="Ye F."/>
            <person name="Su P."/>
            <person name="Kiefer A.F."/>
            <person name="Nichols A."/>
            <person name="Cepeda A.J."/>
            <person name="Yan W."/>
            <person name="Fan B."/>
            <person name="Jiang Y."/>
            <person name="Adhikari A."/>
            <person name="Zheng C.-J."/>
            <person name="Schuster L."/>
            <person name="Cowan T.M."/>
            <person name="Smanski M.J."/>
            <person name="Chevrette M.G."/>
            <person name="De Carvalho L.P.S."/>
            <person name="Shen B."/>
        </authorList>
    </citation>
    <scope>NUCLEOTIDE SEQUENCE [LARGE SCALE GENOMIC DNA]</scope>
    <source>
        <strain evidence="3 4">NPDC052347</strain>
    </source>
</reference>
<protein>
    <submittedName>
        <fullName evidence="3">GDSL-type esterase/lipase family protein</fullName>
    </submittedName>
</protein>
<dbReference type="SUPFAM" id="SSF52266">
    <property type="entry name" value="SGNH hydrolase"/>
    <property type="match status" value="1"/>
</dbReference>
<keyword evidence="4" id="KW-1185">Reference proteome</keyword>
<organism evidence="3 4">
    <name type="scientific">Streptomyces orinoci</name>
    <name type="common">Streptoverticillium orinoci</name>
    <dbReference type="NCBI Taxonomy" id="67339"/>
    <lineage>
        <taxon>Bacteria</taxon>
        <taxon>Bacillati</taxon>
        <taxon>Actinomycetota</taxon>
        <taxon>Actinomycetes</taxon>
        <taxon>Kitasatosporales</taxon>
        <taxon>Streptomycetaceae</taxon>
        <taxon>Streptomyces</taxon>
    </lineage>
</organism>
<comment type="caution">
    <text evidence="3">The sequence shown here is derived from an EMBL/GenBank/DDBJ whole genome shotgun (WGS) entry which is preliminary data.</text>
</comment>
<sequence length="316" mass="34141">MAPTVTESRPHTLFSFGTLLDPRVQTALFGRPVPSSPASLAGHATRPLTITDPSVIATSGQEVHLTLERRIGSTVEGGVLHLTDRELAAADDYEVDDYVRRRVLLSSGESAWAYLDARPLRPAARMVIAGDSIAYGRCDPRGGWAARLAAGHIARNEAEHRVFNLAIPGSTLTDVREQTPALLGPRHPDTILLAAGINDSAVPLAAPDPAQDGLSCLGDNLAALAAMALSHNARLVVAGPAWLDETRTGDYEGLCFTRDRALALRESMRTWCAEHHIDYLDLWEPLRDRADLLVDGLHPDAEGHRLLHGHLEAIGR</sequence>
<dbReference type="InterPro" id="IPR051532">
    <property type="entry name" value="Ester_Hydrolysis_Enzymes"/>
</dbReference>
<evidence type="ECO:0000259" key="2">
    <source>
        <dbReference type="Pfam" id="PF13472"/>
    </source>
</evidence>
<evidence type="ECO:0000313" key="3">
    <source>
        <dbReference type="EMBL" id="MEV5508086.1"/>
    </source>
</evidence>
<dbReference type="InterPro" id="IPR036568">
    <property type="entry name" value="GGCT-like_sf"/>
</dbReference>
<dbReference type="PANTHER" id="PTHR30383:SF5">
    <property type="entry name" value="SGNH HYDROLASE-TYPE ESTERASE DOMAIN-CONTAINING PROTEIN"/>
    <property type="match status" value="1"/>
</dbReference>
<dbReference type="RefSeq" id="WP_241561126.1">
    <property type="nucleotide sequence ID" value="NZ_JBFAUK010000011.1"/>
</dbReference>
<proteinExistence type="predicted"/>
<accession>A0ABV3JYX3</accession>
<dbReference type="InterPro" id="IPR036514">
    <property type="entry name" value="SGNH_hydro_sf"/>
</dbReference>
<dbReference type="InterPro" id="IPR009288">
    <property type="entry name" value="AIG2-like_dom"/>
</dbReference>
<gene>
    <name evidence="3" type="ORF">AB0L16_16635</name>
</gene>
<dbReference type="Pfam" id="PF06094">
    <property type="entry name" value="GGACT"/>
    <property type="match status" value="1"/>
</dbReference>
<dbReference type="Gene3D" id="3.40.50.1110">
    <property type="entry name" value="SGNH hydrolase"/>
    <property type="match status" value="1"/>
</dbReference>
<feature type="domain" description="Gamma-glutamylcyclotransferase AIG2-like" evidence="1">
    <location>
        <begin position="13"/>
        <end position="116"/>
    </location>
</feature>
<evidence type="ECO:0000313" key="4">
    <source>
        <dbReference type="Proteomes" id="UP001552594"/>
    </source>
</evidence>
<dbReference type="Pfam" id="PF13472">
    <property type="entry name" value="Lipase_GDSL_2"/>
    <property type="match status" value="1"/>
</dbReference>
<dbReference type="InterPro" id="IPR013830">
    <property type="entry name" value="SGNH_hydro"/>
</dbReference>
<dbReference type="InterPro" id="IPR013024">
    <property type="entry name" value="GGCT-like"/>
</dbReference>
<dbReference type="CDD" id="cd06661">
    <property type="entry name" value="GGCT_like"/>
    <property type="match status" value="1"/>
</dbReference>
<feature type="domain" description="SGNH hydrolase-type esterase" evidence="2">
    <location>
        <begin position="130"/>
        <end position="306"/>
    </location>
</feature>
<dbReference type="EMBL" id="JBFAUK010000011">
    <property type="protein sequence ID" value="MEV5508086.1"/>
    <property type="molecule type" value="Genomic_DNA"/>
</dbReference>
<evidence type="ECO:0000259" key="1">
    <source>
        <dbReference type="Pfam" id="PF06094"/>
    </source>
</evidence>
<name>A0ABV3JYX3_STRON</name>
<dbReference type="PANTHER" id="PTHR30383">
    <property type="entry name" value="THIOESTERASE 1/PROTEASE 1/LYSOPHOSPHOLIPASE L1"/>
    <property type="match status" value="1"/>
</dbReference>